<dbReference type="PANTHER" id="PTHR43393:SF3">
    <property type="entry name" value="LYSINE DECARBOXYLASE-LIKE PROTEIN"/>
    <property type="match status" value="1"/>
</dbReference>
<dbReference type="STRING" id="1618994.UX57_C0010G0021"/>
<comment type="caution">
    <text evidence="3">The sequence shown here is derived from an EMBL/GenBank/DDBJ whole genome shotgun (WGS) entry which is preliminary data.</text>
</comment>
<evidence type="ECO:0000256" key="2">
    <source>
        <dbReference type="SAM" id="MobiDB-lite"/>
    </source>
</evidence>
<dbReference type="EC" id="3.2.2.n1" evidence="1"/>
<accession>A0A0G1Q7F8</accession>
<dbReference type="AlphaFoldDB" id="A0A0G1Q7F8"/>
<dbReference type="Pfam" id="PF03641">
    <property type="entry name" value="Lysine_decarbox"/>
    <property type="match status" value="1"/>
</dbReference>
<dbReference type="SUPFAM" id="SSF102405">
    <property type="entry name" value="MCP/YpsA-like"/>
    <property type="match status" value="1"/>
</dbReference>
<dbReference type="NCBIfam" id="TIGR00730">
    <property type="entry name" value="Rossman fold protein, TIGR00730 family"/>
    <property type="match status" value="1"/>
</dbReference>
<name>A0A0G1Q7F8_9BACT</name>
<comment type="similarity">
    <text evidence="1">Belongs to the LOG family.</text>
</comment>
<organism evidence="3 4">
    <name type="scientific">Candidatus Uhrbacteria bacterium GW2011_GWE2_46_68</name>
    <dbReference type="NCBI Taxonomy" id="1618994"/>
    <lineage>
        <taxon>Bacteria</taxon>
        <taxon>Candidatus Uhriibacteriota</taxon>
    </lineage>
</organism>
<dbReference type="InterPro" id="IPR005269">
    <property type="entry name" value="LOG"/>
</dbReference>
<dbReference type="PANTHER" id="PTHR43393">
    <property type="entry name" value="CYTOKININ RIBOSIDE 5'-MONOPHOSPHATE PHOSPHORIBOHYDROLASE"/>
    <property type="match status" value="1"/>
</dbReference>
<protein>
    <recommendedName>
        <fullName evidence="1">Cytokinin riboside 5'-monophosphate phosphoribohydrolase</fullName>
        <ecNumber evidence="1">3.2.2.n1</ecNumber>
    </recommendedName>
</protein>
<feature type="region of interest" description="Disordered" evidence="2">
    <location>
        <begin position="1"/>
        <end position="24"/>
    </location>
</feature>
<reference evidence="3 4" key="1">
    <citation type="journal article" date="2015" name="Nature">
        <title>rRNA introns, odd ribosomes, and small enigmatic genomes across a large radiation of phyla.</title>
        <authorList>
            <person name="Brown C.T."/>
            <person name="Hug L.A."/>
            <person name="Thomas B.C."/>
            <person name="Sharon I."/>
            <person name="Castelle C.J."/>
            <person name="Singh A."/>
            <person name="Wilkins M.J."/>
            <person name="Williams K.H."/>
            <person name="Banfield J.F."/>
        </authorList>
    </citation>
    <scope>NUCLEOTIDE SEQUENCE [LARGE SCALE GENOMIC DNA]</scope>
</reference>
<dbReference type="Gene3D" id="3.40.50.450">
    <property type="match status" value="1"/>
</dbReference>
<dbReference type="GO" id="GO:0009691">
    <property type="term" value="P:cytokinin biosynthetic process"/>
    <property type="evidence" value="ECO:0007669"/>
    <property type="project" value="UniProtKB-UniRule"/>
</dbReference>
<proteinExistence type="inferred from homology"/>
<keyword evidence="1" id="KW-0378">Hydrolase</keyword>
<dbReference type="GO" id="GO:0016787">
    <property type="term" value="F:hydrolase activity"/>
    <property type="evidence" value="ECO:0007669"/>
    <property type="project" value="UniProtKB-KW"/>
</dbReference>
<keyword evidence="1" id="KW-0203">Cytokinin biosynthesis</keyword>
<dbReference type="EMBL" id="LCMS01000010">
    <property type="protein sequence ID" value="KKU40777.1"/>
    <property type="molecule type" value="Genomic_DNA"/>
</dbReference>
<gene>
    <name evidence="3" type="ORF">UX57_C0010G0021</name>
</gene>
<evidence type="ECO:0000313" key="4">
    <source>
        <dbReference type="Proteomes" id="UP000034795"/>
    </source>
</evidence>
<sequence>MEKIEGSVRIPLPTMEHEETKQPPNMNDITWRIFRIMAEFVEGFQFLSESSREVTIFGSARTREGSRWYNEAYTLGSLLARHKFTVITGGGPGIMEAANRGAFENGGESIGLNIQLPTEQRINPYVKRSRGFYYFFTRKVMLAASAQAYIYFPGGFGTLDECFEIITLIQTHKMQKTPVILVGKEYWDPLWAWIKTQVLETQQAIAPGDLDLVSIVDTAEEAFAFIKDSEERTLF</sequence>
<evidence type="ECO:0000256" key="1">
    <source>
        <dbReference type="RuleBase" id="RU363015"/>
    </source>
</evidence>
<dbReference type="InterPro" id="IPR031100">
    <property type="entry name" value="LOG_fam"/>
</dbReference>
<dbReference type="InterPro" id="IPR052341">
    <property type="entry name" value="LOG_family_nucleotidases"/>
</dbReference>
<dbReference type="GO" id="GO:0005829">
    <property type="term" value="C:cytosol"/>
    <property type="evidence" value="ECO:0007669"/>
    <property type="project" value="TreeGrafter"/>
</dbReference>
<evidence type="ECO:0000313" key="3">
    <source>
        <dbReference type="EMBL" id="KKU40777.1"/>
    </source>
</evidence>
<dbReference type="Proteomes" id="UP000034795">
    <property type="component" value="Unassembled WGS sequence"/>
</dbReference>